<evidence type="ECO:0000313" key="10">
    <source>
        <dbReference type="Proteomes" id="UP000016930"/>
    </source>
</evidence>
<evidence type="ECO:0000256" key="7">
    <source>
        <dbReference type="SAM" id="Coils"/>
    </source>
</evidence>
<dbReference type="InterPro" id="IPR007695">
    <property type="entry name" value="DNA_mismatch_repair_MutS-lik_N"/>
</dbReference>
<dbReference type="Pfam" id="PF05188">
    <property type="entry name" value="MutS_II"/>
    <property type="match status" value="1"/>
</dbReference>
<dbReference type="SUPFAM" id="SSF52540">
    <property type="entry name" value="P-loop containing nucleoside triphosphate hydrolases"/>
    <property type="match status" value="1"/>
</dbReference>
<dbReference type="SMART" id="SM00534">
    <property type="entry name" value="MUTSac"/>
    <property type="match status" value="1"/>
</dbReference>
<dbReference type="PROSITE" id="PS00486">
    <property type="entry name" value="DNA_MISMATCH_REPAIR_2"/>
    <property type="match status" value="1"/>
</dbReference>
<dbReference type="GO" id="GO:0140664">
    <property type="term" value="F:ATP-dependent DNA damage sensor activity"/>
    <property type="evidence" value="ECO:0007669"/>
    <property type="project" value="InterPro"/>
</dbReference>
<protein>
    <recommendedName>
        <fullName evidence="8">DNA mismatch repair proteins mutS family domain-containing protein</fullName>
    </recommendedName>
</protein>
<dbReference type="SUPFAM" id="SSF55271">
    <property type="entry name" value="DNA repair protein MutS, domain I"/>
    <property type="match status" value="1"/>
</dbReference>
<dbReference type="STRING" id="914234.M2RS37"/>
<dbReference type="Gene3D" id="1.10.1420.10">
    <property type="match status" value="2"/>
</dbReference>
<dbReference type="InterPro" id="IPR017261">
    <property type="entry name" value="DNA_mismatch_repair_MutS/MSH"/>
</dbReference>
<keyword evidence="5" id="KW-0238">DNA-binding</keyword>
<reference evidence="9 10" key="1">
    <citation type="journal article" date="2012" name="Proc. Natl. Acad. Sci. U.S.A.">
        <title>Comparative genomics of Ceriporiopsis subvermispora and Phanerochaete chrysosporium provide insight into selective ligninolysis.</title>
        <authorList>
            <person name="Fernandez-Fueyo E."/>
            <person name="Ruiz-Duenas F.J."/>
            <person name="Ferreira P."/>
            <person name="Floudas D."/>
            <person name="Hibbett D.S."/>
            <person name="Canessa P."/>
            <person name="Larrondo L.F."/>
            <person name="James T.Y."/>
            <person name="Seelenfreund D."/>
            <person name="Lobos S."/>
            <person name="Polanco R."/>
            <person name="Tello M."/>
            <person name="Honda Y."/>
            <person name="Watanabe T."/>
            <person name="Watanabe T."/>
            <person name="Ryu J.S."/>
            <person name="Kubicek C.P."/>
            <person name="Schmoll M."/>
            <person name="Gaskell J."/>
            <person name="Hammel K.E."/>
            <person name="St John F.J."/>
            <person name="Vanden Wymelenberg A."/>
            <person name="Sabat G."/>
            <person name="Splinter BonDurant S."/>
            <person name="Syed K."/>
            <person name="Yadav J.S."/>
            <person name="Doddapaneni H."/>
            <person name="Subramanian V."/>
            <person name="Lavin J.L."/>
            <person name="Oguiza J.A."/>
            <person name="Perez G."/>
            <person name="Pisabarro A.G."/>
            <person name="Ramirez L."/>
            <person name="Santoyo F."/>
            <person name="Master E."/>
            <person name="Coutinho P.M."/>
            <person name="Henrissat B."/>
            <person name="Lombard V."/>
            <person name="Magnuson J.K."/>
            <person name="Kuees U."/>
            <person name="Hori C."/>
            <person name="Igarashi K."/>
            <person name="Samejima M."/>
            <person name="Held B.W."/>
            <person name="Barry K.W."/>
            <person name="LaButti K.M."/>
            <person name="Lapidus A."/>
            <person name="Lindquist E.A."/>
            <person name="Lucas S.M."/>
            <person name="Riley R."/>
            <person name="Salamov A.A."/>
            <person name="Hoffmeister D."/>
            <person name="Schwenk D."/>
            <person name="Hadar Y."/>
            <person name="Yarden O."/>
            <person name="de Vries R.P."/>
            <person name="Wiebenga A."/>
            <person name="Stenlid J."/>
            <person name="Eastwood D."/>
            <person name="Grigoriev I.V."/>
            <person name="Berka R.M."/>
            <person name="Blanchette R.A."/>
            <person name="Kersten P."/>
            <person name="Martinez A.T."/>
            <person name="Vicuna R."/>
            <person name="Cullen D."/>
        </authorList>
    </citation>
    <scope>NUCLEOTIDE SEQUENCE [LARGE SCALE GENOMIC DNA]</scope>
    <source>
        <strain evidence="9 10">B</strain>
    </source>
</reference>
<dbReference type="OrthoDB" id="2534523at2759"/>
<dbReference type="InterPro" id="IPR045076">
    <property type="entry name" value="MutS"/>
</dbReference>
<organism evidence="9 10">
    <name type="scientific">Ceriporiopsis subvermispora (strain B)</name>
    <name type="common">White-rot fungus</name>
    <name type="synonym">Gelatoporia subvermispora</name>
    <dbReference type="NCBI Taxonomy" id="914234"/>
    <lineage>
        <taxon>Eukaryota</taxon>
        <taxon>Fungi</taxon>
        <taxon>Dikarya</taxon>
        <taxon>Basidiomycota</taxon>
        <taxon>Agaricomycotina</taxon>
        <taxon>Agaricomycetes</taxon>
        <taxon>Polyporales</taxon>
        <taxon>Gelatoporiaceae</taxon>
        <taxon>Gelatoporia</taxon>
    </lineage>
</organism>
<keyword evidence="4" id="KW-0067">ATP-binding</keyword>
<dbReference type="Gene3D" id="3.40.50.300">
    <property type="entry name" value="P-loop containing nucleotide triphosphate hydrolases"/>
    <property type="match status" value="1"/>
</dbReference>
<dbReference type="InterPro" id="IPR007696">
    <property type="entry name" value="DNA_mismatch_repair_MutS_core"/>
</dbReference>
<dbReference type="InterPro" id="IPR016151">
    <property type="entry name" value="DNA_mismatch_repair_MutS_N"/>
</dbReference>
<dbReference type="Proteomes" id="UP000016930">
    <property type="component" value="Unassembled WGS sequence"/>
</dbReference>
<dbReference type="GO" id="GO:0043504">
    <property type="term" value="P:mitochondrial DNA repair"/>
    <property type="evidence" value="ECO:0007669"/>
    <property type="project" value="TreeGrafter"/>
</dbReference>
<feature type="domain" description="DNA mismatch repair proteins mutS family" evidence="8">
    <location>
        <begin position="765"/>
        <end position="781"/>
    </location>
</feature>
<dbReference type="GO" id="GO:0005634">
    <property type="term" value="C:nucleus"/>
    <property type="evidence" value="ECO:0007669"/>
    <property type="project" value="TreeGrafter"/>
</dbReference>
<dbReference type="GO" id="GO:0030983">
    <property type="term" value="F:mismatched DNA binding"/>
    <property type="evidence" value="ECO:0007669"/>
    <property type="project" value="InterPro"/>
</dbReference>
<dbReference type="InterPro" id="IPR007860">
    <property type="entry name" value="DNA_mmatch_repair_MutS_con_dom"/>
</dbReference>
<dbReference type="FunFam" id="3.40.50.300:FF:001238">
    <property type="entry name" value="DNA mismatch repair protein"/>
    <property type="match status" value="1"/>
</dbReference>
<keyword evidence="6" id="KW-0234">DNA repair</keyword>
<dbReference type="Pfam" id="PF05192">
    <property type="entry name" value="MutS_III"/>
    <property type="match status" value="1"/>
</dbReference>
<sequence>MVTTTTLPALIQANLQKYPHCILLTRVGQFYESYFDQAIEVARLLNIKLTKRTFGGIRTPMCGFPLTHLDRHMKALVQHNKKFVALCEEFPVTRYGSTIFERRVVRIVTPGTLIDESFLNPYENNYLLSISSGQSSAVIPVEPSNSDAVGLAWIDVSTGEFFTKNTTCEGLHDEVVRINPREVVLESTLLQTPSHPIRLAVAEEGYFVSYSSAAADGSSDNVIPKAGVVPSMDDVTSHTDAMPLTEGSALSDTEAEAVSLLTTYLRDHLLEHMPQLSSPTKESVSGRMQIDAHTLKALEIREGFRDGGAVGSLLSVIKRTVTTSGTRLLARWLCSPSTSSREINARQSLVAFFHARAFLRDDIVQYLKQAEDATRIVQKFLVGRGCANDLAAICNTVDVWSAVSKRIELEKNMELKERGEIQAEEWASLDALMVRIGDLRDLADRIRKAVVNQGTPLQNVEAVEEELQSTENEISPFAYTRDPRYNFGTDTQWTIRSQFSEELTQLHDLLKDLHEERESLQSRLALEYDTPSLTLRSSPNLGMHVHVGRGKRGRARLDESDLFILLSESQSTTTYFNQEWAQLGKQIVDTVTEILVREREAFELLRNEVNSRAVHLRRNARILDELDVTIAFANLAQEMSFARPTIRDDTSYSVTNGRHPTVELGLLTNGRAFIPNTVSFSPSSQFHIITGPNMAGKSTLLRQTALIAILAQTGSYVPADSAEIGIVDRVFSRVGARDDLFHDRSTFMVEMLETSDIMRRATPNSLVIMDEVGRGTTVEDGLAIAFAVVHHLQTVNGCRALFATHFHELADMLGITEDSKGTGAFQNVSFFCTDVDETEDGYFAYSHRLRPGINRNSHGLKVAQLAGMPEPAVEVARTALTWLKQRRATQHNDRSDLHAIGQSLTTP</sequence>
<dbReference type="PANTHER" id="PTHR11361:SF34">
    <property type="entry name" value="DNA MISMATCH REPAIR PROTEIN MSH1, MITOCHONDRIAL"/>
    <property type="match status" value="1"/>
</dbReference>
<keyword evidence="3" id="KW-0227">DNA damage</keyword>
<dbReference type="InterPro" id="IPR036678">
    <property type="entry name" value="MutS_con_dom_sf"/>
</dbReference>
<keyword evidence="2" id="KW-0547">Nucleotide-binding</keyword>
<dbReference type="SUPFAM" id="SSF48334">
    <property type="entry name" value="DNA repair protein MutS, domain III"/>
    <property type="match status" value="1"/>
</dbReference>
<dbReference type="Pfam" id="PF01624">
    <property type="entry name" value="MutS_I"/>
    <property type="match status" value="1"/>
</dbReference>
<gene>
    <name evidence="9" type="ORF">CERSUDRAFT_42929</name>
</gene>
<dbReference type="HOGENOM" id="CLU_002472_4_0_1"/>
<evidence type="ECO:0000313" key="9">
    <source>
        <dbReference type="EMBL" id="EMD41731.1"/>
    </source>
</evidence>
<dbReference type="GO" id="GO:0006298">
    <property type="term" value="P:mismatch repair"/>
    <property type="evidence" value="ECO:0007669"/>
    <property type="project" value="InterPro"/>
</dbReference>
<evidence type="ECO:0000256" key="3">
    <source>
        <dbReference type="ARBA" id="ARBA00022763"/>
    </source>
</evidence>
<dbReference type="PIRSF" id="PIRSF037677">
    <property type="entry name" value="DNA_mis_repair_Msh6"/>
    <property type="match status" value="1"/>
</dbReference>
<dbReference type="SMART" id="SM00533">
    <property type="entry name" value="MUTSd"/>
    <property type="match status" value="1"/>
</dbReference>
<dbReference type="EMBL" id="KB445791">
    <property type="protein sequence ID" value="EMD41731.1"/>
    <property type="molecule type" value="Genomic_DNA"/>
</dbReference>
<dbReference type="Pfam" id="PF00488">
    <property type="entry name" value="MutS_V"/>
    <property type="match status" value="1"/>
</dbReference>
<proteinExistence type="inferred from homology"/>
<dbReference type="Gene3D" id="3.30.420.110">
    <property type="entry name" value="MutS, connector domain"/>
    <property type="match status" value="1"/>
</dbReference>
<name>M2RS37_CERS8</name>
<dbReference type="PANTHER" id="PTHR11361">
    <property type="entry name" value="DNA MISMATCH REPAIR PROTEIN MUTS FAMILY MEMBER"/>
    <property type="match status" value="1"/>
</dbReference>
<dbReference type="InterPro" id="IPR036187">
    <property type="entry name" value="DNA_mismatch_repair_MutS_sf"/>
</dbReference>
<evidence type="ECO:0000256" key="4">
    <source>
        <dbReference type="ARBA" id="ARBA00022840"/>
    </source>
</evidence>
<evidence type="ECO:0000259" key="8">
    <source>
        <dbReference type="PROSITE" id="PS00486"/>
    </source>
</evidence>
<keyword evidence="10" id="KW-1185">Reference proteome</keyword>
<dbReference type="AlphaFoldDB" id="M2RS37"/>
<dbReference type="Gene3D" id="3.40.1170.10">
    <property type="entry name" value="DNA repair protein MutS, domain I"/>
    <property type="match status" value="1"/>
</dbReference>
<dbReference type="GO" id="GO:0005739">
    <property type="term" value="C:mitochondrion"/>
    <property type="evidence" value="ECO:0007669"/>
    <property type="project" value="TreeGrafter"/>
</dbReference>
<keyword evidence="7" id="KW-0175">Coiled coil</keyword>
<evidence type="ECO:0000256" key="6">
    <source>
        <dbReference type="ARBA" id="ARBA00023204"/>
    </source>
</evidence>
<feature type="coiled-coil region" evidence="7">
    <location>
        <begin position="496"/>
        <end position="523"/>
    </location>
</feature>
<accession>M2RS37</accession>
<dbReference type="GO" id="GO:0005524">
    <property type="term" value="F:ATP binding"/>
    <property type="evidence" value="ECO:0007669"/>
    <property type="project" value="UniProtKB-KW"/>
</dbReference>
<evidence type="ECO:0000256" key="5">
    <source>
        <dbReference type="ARBA" id="ARBA00023125"/>
    </source>
</evidence>
<evidence type="ECO:0000256" key="2">
    <source>
        <dbReference type="ARBA" id="ARBA00022741"/>
    </source>
</evidence>
<evidence type="ECO:0000256" key="1">
    <source>
        <dbReference type="ARBA" id="ARBA00006271"/>
    </source>
</evidence>
<dbReference type="InterPro" id="IPR000432">
    <property type="entry name" value="DNA_mismatch_repair_MutS_C"/>
</dbReference>
<dbReference type="InterPro" id="IPR027417">
    <property type="entry name" value="P-loop_NTPase"/>
</dbReference>
<dbReference type="SUPFAM" id="SSF53150">
    <property type="entry name" value="DNA repair protein MutS, domain II"/>
    <property type="match status" value="1"/>
</dbReference>
<comment type="similarity">
    <text evidence="1">Belongs to the DNA mismatch repair MutS family.</text>
</comment>